<sequence>MTMYTVMTWDVSRTGGRGGLQLHWQERKGWFYALAGLSQFDVHFNTVLIPLGTPMVVQLTGRQGVAGSHPVVPTVRRVFAGEPAGALFV</sequence>
<gene>
    <name evidence="1" type="ORF">QFZ22_002025</name>
</gene>
<dbReference type="Proteomes" id="UP001234216">
    <property type="component" value="Unassembled WGS sequence"/>
</dbReference>
<dbReference type="EMBL" id="JAUSZV010000005">
    <property type="protein sequence ID" value="MDQ0906040.1"/>
    <property type="molecule type" value="Genomic_DNA"/>
</dbReference>
<protein>
    <submittedName>
        <fullName evidence="1">Uncharacterized protein</fullName>
    </submittedName>
</protein>
<proteinExistence type="predicted"/>
<reference evidence="1" key="1">
    <citation type="submission" date="2023-07" db="EMBL/GenBank/DDBJ databases">
        <title>Comparative genomics of wheat-associated soil bacteria to identify genetic determinants of phenazine resistance.</title>
        <authorList>
            <person name="Mouncey N."/>
        </authorList>
    </citation>
    <scope>NUCLEOTIDE SEQUENCE</scope>
    <source>
        <strain evidence="1">V4I22</strain>
    </source>
</reference>
<dbReference type="AlphaFoldDB" id="A0AAW8FAB5"/>
<evidence type="ECO:0000313" key="1">
    <source>
        <dbReference type="EMBL" id="MDQ0906040.1"/>
    </source>
</evidence>
<evidence type="ECO:0000313" key="2">
    <source>
        <dbReference type="Proteomes" id="UP001234216"/>
    </source>
</evidence>
<accession>A0AAW8FAB5</accession>
<dbReference type="RefSeq" id="WP_373430927.1">
    <property type="nucleotide sequence ID" value="NZ_JAUSZV010000005.1"/>
</dbReference>
<comment type="caution">
    <text evidence="1">The sequence shown here is derived from an EMBL/GenBank/DDBJ whole genome shotgun (WGS) entry which is preliminary data.</text>
</comment>
<name>A0AAW8FAB5_9ACTN</name>
<organism evidence="1 2">
    <name type="scientific">Streptomyces canus</name>
    <dbReference type="NCBI Taxonomy" id="58343"/>
    <lineage>
        <taxon>Bacteria</taxon>
        <taxon>Bacillati</taxon>
        <taxon>Actinomycetota</taxon>
        <taxon>Actinomycetes</taxon>
        <taxon>Kitasatosporales</taxon>
        <taxon>Streptomycetaceae</taxon>
        <taxon>Streptomyces</taxon>
        <taxon>Streptomyces aurantiacus group</taxon>
    </lineage>
</organism>